<feature type="domain" description="Apple" evidence="4">
    <location>
        <begin position="90"/>
        <end position="180"/>
    </location>
</feature>
<dbReference type="Gene3D" id="2.10.25.10">
    <property type="entry name" value="Laminin"/>
    <property type="match status" value="1"/>
</dbReference>
<evidence type="ECO:0000259" key="3">
    <source>
        <dbReference type="PROSITE" id="PS50026"/>
    </source>
</evidence>
<dbReference type="Gene3D" id="3.90.215.10">
    <property type="entry name" value="Gamma Fibrinogen, chain A, domain 1"/>
    <property type="match status" value="3"/>
</dbReference>
<feature type="transmembrane region" description="Helical" evidence="2">
    <location>
        <begin position="333"/>
        <end position="350"/>
    </location>
</feature>
<feature type="domain" description="EGF-like" evidence="3">
    <location>
        <begin position="176"/>
        <end position="214"/>
    </location>
</feature>
<dbReference type="PANTHER" id="PTHR19143:SF458">
    <property type="entry name" value="FIBRINOGEN C-TERMINAL DOMAIN-CONTAINING PROTEIN-RELATED"/>
    <property type="match status" value="1"/>
</dbReference>
<evidence type="ECO:0008006" key="8">
    <source>
        <dbReference type="Google" id="ProtNLM"/>
    </source>
</evidence>
<dbReference type="SUPFAM" id="SSF56496">
    <property type="entry name" value="Fibrinogen C-terminal domain-like"/>
    <property type="match status" value="3"/>
</dbReference>
<dbReference type="InterPro" id="IPR003609">
    <property type="entry name" value="Pan_app"/>
</dbReference>
<dbReference type="Proteomes" id="UP000275408">
    <property type="component" value="Unassembled WGS sequence"/>
</dbReference>
<dbReference type="InterPro" id="IPR050373">
    <property type="entry name" value="Fibrinogen_C-term_domain"/>
</dbReference>
<dbReference type="PROSITE" id="PS50026">
    <property type="entry name" value="EGF_3"/>
    <property type="match status" value="1"/>
</dbReference>
<organism evidence="6 7">
    <name type="scientific">Pocillopora damicornis</name>
    <name type="common">Cauliflower coral</name>
    <name type="synonym">Millepora damicornis</name>
    <dbReference type="NCBI Taxonomy" id="46731"/>
    <lineage>
        <taxon>Eukaryota</taxon>
        <taxon>Metazoa</taxon>
        <taxon>Cnidaria</taxon>
        <taxon>Anthozoa</taxon>
        <taxon>Hexacorallia</taxon>
        <taxon>Scleractinia</taxon>
        <taxon>Astrocoeniina</taxon>
        <taxon>Pocilloporidae</taxon>
        <taxon>Pocillopora</taxon>
    </lineage>
</organism>
<feature type="domain" description="Fibrinogen C-terminal" evidence="5">
    <location>
        <begin position="213"/>
        <end position="553"/>
    </location>
</feature>
<feature type="transmembrane region" description="Helical" evidence="2">
    <location>
        <begin position="69"/>
        <end position="91"/>
    </location>
</feature>
<dbReference type="GO" id="GO:0005615">
    <property type="term" value="C:extracellular space"/>
    <property type="evidence" value="ECO:0007669"/>
    <property type="project" value="TreeGrafter"/>
</dbReference>
<dbReference type="CDD" id="cd00087">
    <property type="entry name" value="FReD"/>
    <property type="match status" value="1"/>
</dbReference>
<dbReference type="OrthoDB" id="5971146at2759"/>
<evidence type="ECO:0000313" key="7">
    <source>
        <dbReference type="Proteomes" id="UP000275408"/>
    </source>
</evidence>
<evidence type="ECO:0000256" key="1">
    <source>
        <dbReference type="PROSITE-ProRule" id="PRU00076"/>
    </source>
</evidence>
<feature type="domain" description="Apple" evidence="4">
    <location>
        <begin position="356"/>
        <end position="444"/>
    </location>
</feature>
<feature type="transmembrane region" description="Helical" evidence="2">
    <location>
        <begin position="41"/>
        <end position="63"/>
    </location>
</feature>
<dbReference type="PROSITE" id="PS00022">
    <property type="entry name" value="EGF_1"/>
    <property type="match status" value="1"/>
</dbReference>
<dbReference type="SUPFAM" id="SSF57196">
    <property type="entry name" value="EGF/Laminin"/>
    <property type="match status" value="1"/>
</dbReference>
<keyword evidence="2" id="KW-0812">Transmembrane</keyword>
<keyword evidence="7" id="KW-1185">Reference proteome</keyword>
<dbReference type="SMART" id="SM00186">
    <property type="entry name" value="FBG"/>
    <property type="match status" value="1"/>
</dbReference>
<name>A0A3M6THX6_POCDA</name>
<keyword evidence="2" id="KW-0472">Membrane</keyword>
<evidence type="ECO:0000259" key="4">
    <source>
        <dbReference type="PROSITE" id="PS50948"/>
    </source>
</evidence>
<dbReference type="FunFam" id="2.10.25.10:FF:000610">
    <property type="entry name" value="protein HEG homolog 1 isoform X1"/>
    <property type="match status" value="1"/>
</dbReference>
<dbReference type="InterPro" id="IPR000742">
    <property type="entry name" value="EGF"/>
</dbReference>
<dbReference type="Pfam" id="PF00147">
    <property type="entry name" value="Fibrinogen_C"/>
    <property type="match status" value="2"/>
</dbReference>
<dbReference type="SMART" id="SM00181">
    <property type="entry name" value="EGF"/>
    <property type="match status" value="1"/>
</dbReference>
<evidence type="ECO:0000313" key="6">
    <source>
        <dbReference type="EMBL" id="RMX40921.1"/>
    </source>
</evidence>
<feature type="disulfide bond" evidence="1">
    <location>
        <begin position="204"/>
        <end position="213"/>
    </location>
</feature>
<reference evidence="6 7" key="1">
    <citation type="journal article" date="2018" name="Sci. Rep.">
        <title>Comparative analysis of the Pocillopora damicornis genome highlights role of immune system in coral evolution.</title>
        <authorList>
            <person name="Cunning R."/>
            <person name="Bay R.A."/>
            <person name="Gillette P."/>
            <person name="Baker A.C."/>
            <person name="Traylor-Knowles N."/>
        </authorList>
    </citation>
    <scope>NUCLEOTIDE SEQUENCE [LARGE SCALE GENOMIC DNA]</scope>
    <source>
        <strain evidence="6">RSMAS</strain>
        <tissue evidence="6">Whole animal</tissue>
    </source>
</reference>
<sequence>MRLRSHLDLNTKALTRWLTTIRTAGQEEGLWRIKQRKTGRFIFWDAHYHIFYLEFTLNLFTAMQFKFSLLPVIVILYIFLGIILPPCFCCTDDDSRHIKFKDPIPNMAMKSQAIKSAEVPNEGSCKVICLMEPNCVSINIGPVVGGSQKCELNNATGENYAPFLLVNNPGYTYLAIENPCRSSPCLNNGICQAGFTYKGFRCVCQERFTGETCQVSEVKRNCAEIYKSAGKPNDGVYTIKPDNLPAFDVFCDQTKAGGGWTVFQKRLNGSVDFYRYWNDYKHGFGDLKIKGNCAEIFKSAAKPTDGVYTIKPDNLSAFDVFCDQTTEAMQFKFSLQPIISIFYIFIGIILPPCFCCTDDDSRHIKFKDPIPNMAMKSHAIKSAEVPNEGSCRVMCLMEPNCVSINVGPVVGRNQKCELNNATEENHAPIFLVNNPGYTYLAIEVSFELATAHCRSNVILIVRLVFSGNSGDSLAVHRGMPFTTKDQDNDHHGDYNCAIKYEGAWWYERCHRSNLNDLYLRGQHSSFANGVNWKHWKGQHYSLKRTEMKIRPCGSFCQEILVTLLLYIAVCRSPLKIKIMTIIEVTTAPLSTKEPGGTTGVTTQISMVYIIVAITPPMLME</sequence>
<dbReference type="CDD" id="cd00054">
    <property type="entry name" value="EGF_CA"/>
    <property type="match status" value="1"/>
</dbReference>
<comment type="caution">
    <text evidence="6">The sequence shown here is derived from an EMBL/GenBank/DDBJ whole genome shotgun (WGS) entry which is preliminary data.</text>
</comment>
<evidence type="ECO:0000259" key="5">
    <source>
        <dbReference type="PROSITE" id="PS51406"/>
    </source>
</evidence>
<keyword evidence="1" id="KW-0245">EGF-like domain</keyword>
<feature type="disulfide bond" evidence="1">
    <location>
        <begin position="185"/>
        <end position="202"/>
    </location>
</feature>
<dbReference type="InterPro" id="IPR014716">
    <property type="entry name" value="Fibrinogen_a/b/g_C_1"/>
</dbReference>
<dbReference type="NCBIfam" id="NF040941">
    <property type="entry name" value="GGGWT_bact"/>
    <property type="match status" value="2"/>
</dbReference>
<dbReference type="PROSITE" id="PS51406">
    <property type="entry name" value="FIBRINOGEN_C_2"/>
    <property type="match status" value="1"/>
</dbReference>
<evidence type="ECO:0000256" key="2">
    <source>
        <dbReference type="SAM" id="Phobius"/>
    </source>
</evidence>
<dbReference type="InterPro" id="IPR036056">
    <property type="entry name" value="Fibrinogen-like_C"/>
</dbReference>
<comment type="caution">
    <text evidence="1">Lacks conserved residue(s) required for the propagation of feature annotation.</text>
</comment>
<proteinExistence type="predicted"/>
<dbReference type="InterPro" id="IPR002181">
    <property type="entry name" value="Fibrinogen_a/b/g_C_dom"/>
</dbReference>
<gene>
    <name evidence="6" type="ORF">pdam_00017668</name>
</gene>
<protein>
    <recommendedName>
        <fullName evidence="8">Fibrinogen C-terminal domain-containing protein</fullName>
    </recommendedName>
</protein>
<dbReference type="PROSITE" id="PS50948">
    <property type="entry name" value="PAN"/>
    <property type="match status" value="2"/>
</dbReference>
<keyword evidence="2" id="KW-1133">Transmembrane helix</keyword>
<dbReference type="AlphaFoldDB" id="A0A3M6THX6"/>
<keyword evidence="1" id="KW-1015">Disulfide bond</keyword>
<dbReference type="PANTHER" id="PTHR19143">
    <property type="entry name" value="FIBRINOGEN/TENASCIN/ANGIOPOEITIN"/>
    <property type="match status" value="1"/>
</dbReference>
<accession>A0A3M6THX6</accession>
<dbReference type="EMBL" id="RCHS01003559">
    <property type="protein sequence ID" value="RMX40921.1"/>
    <property type="molecule type" value="Genomic_DNA"/>
</dbReference>